<dbReference type="AlphaFoldDB" id="Q54V58"/>
<proteinExistence type="predicted"/>
<organism evidence="1 2">
    <name type="scientific">Dictyostelium discoideum</name>
    <name type="common">Social amoeba</name>
    <dbReference type="NCBI Taxonomy" id="44689"/>
    <lineage>
        <taxon>Eukaryota</taxon>
        <taxon>Amoebozoa</taxon>
        <taxon>Evosea</taxon>
        <taxon>Eumycetozoa</taxon>
        <taxon>Dictyostelia</taxon>
        <taxon>Dictyosteliales</taxon>
        <taxon>Dictyosteliaceae</taxon>
        <taxon>Dictyostelium</taxon>
    </lineage>
</organism>
<dbReference type="KEGG" id="ddi:DDB_G0280601"/>
<name>Q54V58_DICDI</name>
<evidence type="ECO:0000313" key="1">
    <source>
        <dbReference type="EMBL" id="EAL67102.1"/>
    </source>
</evidence>
<dbReference type="InParanoid" id="Q54V58"/>
<dbReference type="Proteomes" id="UP000002195">
    <property type="component" value="Unassembled WGS sequence"/>
</dbReference>
<gene>
    <name evidence="1" type="ORF">DDB_G0280601</name>
</gene>
<comment type="caution">
    <text evidence="1">The sequence shown here is derived from an EMBL/GenBank/DDBJ whole genome shotgun (WGS) entry which is preliminary data.</text>
</comment>
<sequence>MTTNLINNFKSMHINDNDEVFYECENDEINDLGNNNDLIKINFQNFSLSTEAFQKFLEYKVSPFKEGGGVSEAGAANRS</sequence>
<reference evidence="1 2" key="1">
    <citation type="journal article" date="2005" name="Nature">
        <title>The genome of the social amoeba Dictyostelium discoideum.</title>
        <authorList>
            <consortium name="The Dictyostelium discoideum Sequencing Consortium"/>
            <person name="Eichinger L."/>
            <person name="Pachebat J.A."/>
            <person name="Glockner G."/>
            <person name="Rajandream M.A."/>
            <person name="Sucgang R."/>
            <person name="Berriman M."/>
            <person name="Song J."/>
            <person name="Olsen R."/>
            <person name="Szafranski K."/>
            <person name="Xu Q."/>
            <person name="Tunggal B."/>
            <person name="Kummerfeld S."/>
            <person name="Madera M."/>
            <person name="Konfortov B.A."/>
            <person name="Rivero F."/>
            <person name="Bankier A.T."/>
            <person name="Lehmann R."/>
            <person name="Hamlin N."/>
            <person name="Davies R."/>
            <person name="Gaudet P."/>
            <person name="Fey P."/>
            <person name="Pilcher K."/>
            <person name="Chen G."/>
            <person name="Saunders D."/>
            <person name="Sodergren E."/>
            <person name="Davis P."/>
            <person name="Kerhornou A."/>
            <person name="Nie X."/>
            <person name="Hall N."/>
            <person name="Anjard C."/>
            <person name="Hemphill L."/>
            <person name="Bason N."/>
            <person name="Farbrother P."/>
            <person name="Desany B."/>
            <person name="Just E."/>
            <person name="Morio T."/>
            <person name="Rost R."/>
            <person name="Churcher C."/>
            <person name="Cooper J."/>
            <person name="Haydock S."/>
            <person name="van Driessche N."/>
            <person name="Cronin A."/>
            <person name="Goodhead I."/>
            <person name="Muzny D."/>
            <person name="Mourier T."/>
            <person name="Pain A."/>
            <person name="Lu M."/>
            <person name="Harper D."/>
            <person name="Lindsay R."/>
            <person name="Hauser H."/>
            <person name="James K."/>
            <person name="Quiles M."/>
            <person name="Madan Babu M."/>
            <person name="Saito T."/>
            <person name="Buchrieser C."/>
            <person name="Wardroper A."/>
            <person name="Felder M."/>
            <person name="Thangavelu M."/>
            <person name="Johnson D."/>
            <person name="Knights A."/>
            <person name="Loulseged H."/>
            <person name="Mungall K."/>
            <person name="Oliver K."/>
            <person name="Price C."/>
            <person name="Quail M.A."/>
            <person name="Urushihara H."/>
            <person name="Hernandez J."/>
            <person name="Rabbinowitsch E."/>
            <person name="Steffen D."/>
            <person name="Sanders M."/>
            <person name="Ma J."/>
            <person name="Kohara Y."/>
            <person name="Sharp S."/>
            <person name="Simmonds M."/>
            <person name="Spiegler S."/>
            <person name="Tivey A."/>
            <person name="Sugano S."/>
            <person name="White B."/>
            <person name="Walker D."/>
            <person name="Woodward J."/>
            <person name="Winckler T."/>
            <person name="Tanaka Y."/>
            <person name="Shaulsky G."/>
            <person name="Schleicher M."/>
            <person name="Weinstock G."/>
            <person name="Rosenthal A."/>
            <person name="Cox E.C."/>
            <person name="Chisholm R.L."/>
            <person name="Gibbs R."/>
            <person name="Loomis W.F."/>
            <person name="Platzer M."/>
            <person name="Kay R.R."/>
            <person name="Williams J."/>
            <person name="Dear P.H."/>
            <person name="Noegel A.A."/>
            <person name="Barrell B."/>
            <person name="Kuspa A."/>
        </authorList>
    </citation>
    <scope>NUCLEOTIDE SEQUENCE [LARGE SCALE GENOMIC DNA]</scope>
    <source>
        <strain evidence="1 2">AX4</strain>
    </source>
</reference>
<dbReference type="GeneID" id="8622632"/>
<dbReference type="SMR" id="Q54V58"/>
<dbReference type="dictyBase" id="DDB_G0280601"/>
<protein>
    <submittedName>
        <fullName evidence="1">Uncharacterized protein</fullName>
    </submittedName>
</protein>
<keyword evidence="2" id="KW-1185">Reference proteome</keyword>
<dbReference type="VEuPathDB" id="AmoebaDB:DDB_G0280601"/>
<dbReference type="PaxDb" id="44689-DDB0206067"/>
<dbReference type="RefSeq" id="XP_641073.1">
    <property type="nucleotide sequence ID" value="XM_635981.1"/>
</dbReference>
<dbReference type="EMBL" id="AAFI02000037">
    <property type="protein sequence ID" value="EAL67102.1"/>
    <property type="molecule type" value="Genomic_DNA"/>
</dbReference>
<dbReference type="HOGENOM" id="CLU_2611034_0_0_1"/>
<accession>Q54V58</accession>
<evidence type="ECO:0000313" key="2">
    <source>
        <dbReference type="Proteomes" id="UP000002195"/>
    </source>
</evidence>